<comment type="caution">
    <text evidence="2">The sequence shown here is derived from an EMBL/GenBank/DDBJ whole genome shotgun (WGS) entry which is preliminary data.</text>
</comment>
<dbReference type="SUPFAM" id="SSF56112">
    <property type="entry name" value="Protein kinase-like (PK-like)"/>
    <property type="match status" value="1"/>
</dbReference>
<dbReference type="InterPro" id="IPR011009">
    <property type="entry name" value="Kinase-like_dom_sf"/>
</dbReference>
<keyword evidence="2" id="KW-0418">Kinase</keyword>
<dbReference type="Gene3D" id="3.90.1200.10">
    <property type="match status" value="1"/>
</dbReference>
<evidence type="ECO:0000313" key="2">
    <source>
        <dbReference type="EMBL" id="KAK0622771.1"/>
    </source>
</evidence>
<dbReference type="EMBL" id="JAULSU010000003">
    <property type="protein sequence ID" value="KAK0622771.1"/>
    <property type="molecule type" value="Genomic_DNA"/>
</dbReference>
<dbReference type="Proteomes" id="UP001175000">
    <property type="component" value="Unassembled WGS sequence"/>
</dbReference>
<proteinExistence type="predicted"/>
<sequence length="383" mass="43172">MSQPTEKLPSVADNAIQRLLQTLGLPEATSITSAKATAEYHSIYFITLPESRASLGHSELVLRVSGCHIPIIKTRNEIGVMAWLSRNTTIPIPDVVAYDESENNPTNHEYTLLSKVNGVTLSNIYDTLDDNQATQILDQLIDILTQLHSHPFTGIGGLALDPTGTPVLSQVLDENFWQLPDIGKYWPGETITTLNIQGPYNSYIGYTSAQVALYIRLITLHPTLEFMRDLIPRLEAFISILPSCSAKLNDVALRLAHKDLHFANILFDTSTNKITAVLDWEFSGVVPFTKWNPSRSFLWNGKYDEASREEKKKWMGMFEKRCVERGCEMLLRDAQYKSELQDDMQMVVDYLRAIVEVSPRAQRKELVGGWREVVEKALAKFGV</sequence>
<name>A0AA39WWB5_9PEZI</name>
<evidence type="ECO:0000313" key="3">
    <source>
        <dbReference type="Proteomes" id="UP001175000"/>
    </source>
</evidence>
<dbReference type="AlphaFoldDB" id="A0AA39WWB5"/>
<dbReference type="InterPro" id="IPR002575">
    <property type="entry name" value="Aminoglycoside_PTrfase"/>
</dbReference>
<dbReference type="PANTHER" id="PTHR21310:SF15">
    <property type="entry name" value="AMINOGLYCOSIDE PHOSPHOTRANSFERASE DOMAIN-CONTAINING PROTEIN"/>
    <property type="match status" value="1"/>
</dbReference>
<reference evidence="2" key="1">
    <citation type="submission" date="2023-06" db="EMBL/GenBank/DDBJ databases">
        <title>Genome-scale phylogeny and comparative genomics of the fungal order Sordariales.</title>
        <authorList>
            <consortium name="Lawrence Berkeley National Laboratory"/>
            <person name="Hensen N."/>
            <person name="Bonometti L."/>
            <person name="Westerberg I."/>
            <person name="Brannstrom I.O."/>
            <person name="Guillou S."/>
            <person name="Cros-Aarteil S."/>
            <person name="Calhoun S."/>
            <person name="Haridas S."/>
            <person name="Kuo A."/>
            <person name="Mondo S."/>
            <person name="Pangilinan J."/>
            <person name="Riley R."/>
            <person name="Labutti K."/>
            <person name="Andreopoulos B."/>
            <person name="Lipzen A."/>
            <person name="Chen C."/>
            <person name="Yanf M."/>
            <person name="Daum C."/>
            <person name="Ng V."/>
            <person name="Clum A."/>
            <person name="Steindorff A."/>
            <person name="Ohm R."/>
            <person name="Martin F."/>
            <person name="Silar P."/>
            <person name="Natvig D."/>
            <person name="Lalanne C."/>
            <person name="Gautier V."/>
            <person name="Ament-Velasquez S.L."/>
            <person name="Kruys A."/>
            <person name="Hutchinson M.I."/>
            <person name="Powell A.J."/>
            <person name="Barry K."/>
            <person name="Miller A.N."/>
            <person name="Grigoriev I.V."/>
            <person name="Debuchy R."/>
            <person name="Gladieux P."/>
            <person name="Thoren M.H."/>
            <person name="Johannesson H."/>
        </authorList>
    </citation>
    <scope>NUCLEOTIDE SEQUENCE</scope>
    <source>
        <strain evidence="2">CBS 606.72</strain>
    </source>
</reference>
<dbReference type="Pfam" id="PF01636">
    <property type="entry name" value="APH"/>
    <property type="match status" value="1"/>
</dbReference>
<dbReference type="GO" id="GO:0016301">
    <property type="term" value="F:kinase activity"/>
    <property type="evidence" value="ECO:0007669"/>
    <property type="project" value="UniProtKB-KW"/>
</dbReference>
<organism evidence="2 3">
    <name type="scientific">Immersiella caudata</name>
    <dbReference type="NCBI Taxonomy" id="314043"/>
    <lineage>
        <taxon>Eukaryota</taxon>
        <taxon>Fungi</taxon>
        <taxon>Dikarya</taxon>
        <taxon>Ascomycota</taxon>
        <taxon>Pezizomycotina</taxon>
        <taxon>Sordariomycetes</taxon>
        <taxon>Sordariomycetidae</taxon>
        <taxon>Sordariales</taxon>
        <taxon>Lasiosphaeriaceae</taxon>
        <taxon>Immersiella</taxon>
    </lineage>
</organism>
<protein>
    <submittedName>
        <fullName evidence="2">Kinase-like domain-containing protein</fullName>
    </submittedName>
</protein>
<dbReference type="PANTHER" id="PTHR21310">
    <property type="entry name" value="AMINOGLYCOSIDE PHOSPHOTRANSFERASE-RELATED-RELATED"/>
    <property type="match status" value="1"/>
</dbReference>
<accession>A0AA39WWB5</accession>
<keyword evidence="2" id="KW-0808">Transferase</keyword>
<keyword evidence="3" id="KW-1185">Reference proteome</keyword>
<dbReference type="InterPro" id="IPR051678">
    <property type="entry name" value="AGP_Transferase"/>
</dbReference>
<evidence type="ECO:0000259" key="1">
    <source>
        <dbReference type="Pfam" id="PF01636"/>
    </source>
</evidence>
<feature type="domain" description="Aminoglycoside phosphotransferase" evidence="1">
    <location>
        <begin position="56"/>
        <end position="287"/>
    </location>
</feature>
<gene>
    <name evidence="2" type="ORF">B0T14DRAFT_564192</name>
</gene>